<keyword evidence="1" id="KW-0812">Transmembrane</keyword>
<keyword evidence="3" id="KW-1185">Reference proteome</keyword>
<evidence type="ECO:0000313" key="3">
    <source>
        <dbReference type="Proteomes" id="UP000183832"/>
    </source>
</evidence>
<proteinExistence type="predicted"/>
<feature type="transmembrane region" description="Helical" evidence="1">
    <location>
        <begin position="33"/>
        <end position="53"/>
    </location>
</feature>
<organism evidence="2 3">
    <name type="scientific">Clunio marinus</name>
    <dbReference type="NCBI Taxonomy" id="568069"/>
    <lineage>
        <taxon>Eukaryota</taxon>
        <taxon>Metazoa</taxon>
        <taxon>Ecdysozoa</taxon>
        <taxon>Arthropoda</taxon>
        <taxon>Hexapoda</taxon>
        <taxon>Insecta</taxon>
        <taxon>Pterygota</taxon>
        <taxon>Neoptera</taxon>
        <taxon>Endopterygota</taxon>
        <taxon>Diptera</taxon>
        <taxon>Nematocera</taxon>
        <taxon>Chironomoidea</taxon>
        <taxon>Chironomidae</taxon>
        <taxon>Clunio</taxon>
    </lineage>
</organism>
<dbReference type="EMBL" id="CVRI01000042">
    <property type="protein sequence ID" value="CRK95677.1"/>
    <property type="molecule type" value="Genomic_DNA"/>
</dbReference>
<evidence type="ECO:0000313" key="2">
    <source>
        <dbReference type="EMBL" id="CRK95677.1"/>
    </source>
</evidence>
<gene>
    <name evidence="2" type="ORF">CLUMA_CG009135</name>
</gene>
<keyword evidence="1" id="KW-0472">Membrane</keyword>
<accession>A0A1J1I5V7</accession>
<evidence type="ECO:0000256" key="1">
    <source>
        <dbReference type="SAM" id="Phobius"/>
    </source>
</evidence>
<dbReference type="Proteomes" id="UP000183832">
    <property type="component" value="Unassembled WGS sequence"/>
</dbReference>
<protein>
    <submittedName>
        <fullName evidence="2">CLUMA_CG009135, isoform A</fullName>
    </submittedName>
</protein>
<name>A0A1J1I5V7_9DIPT</name>
<sequence>MNRAKMKTSINVSREFVFCFGHNFRMLRGFPAFQMYIHILVFSSGFCHALFCLSYGFTHKKRQRCLMRMYMAYLLMLEMFAIES</sequence>
<dbReference type="AlphaFoldDB" id="A0A1J1I5V7"/>
<reference evidence="2 3" key="1">
    <citation type="submission" date="2015-04" db="EMBL/GenBank/DDBJ databases">
        <authorList>
            <person name="Syromyatnikov M.Y."/>
            <person name="Popov V.N."/>
        </authorList>
    </citation>
    <scope>NUCLEOTIDE SEQUENCE [LARGE SCALE GENOMIC DNA]</scope>
</reference>
<keyword evidence="1" id="KW-1133">Transmembrane helix</keyword>